<dbReference type="EMBL" id="UINC01012010">
    <property type="protein sequence ID" value="SVA52690.1"/>
    <property type="molecule type" value="Genomic_DNA"/>
</dbReference>
<name>A0A381WJL3_9ZZZZ</name>
<gene>
    <name evidence="1" type="ORF">METZ01_LOCUS105544</name>
</gene>
<dbReference type="AlphaFoldDB" id="A0A381WJL3"/>
<reference evidence="1" key="1">
    <citation type="submission" date="2018-05" db="EMBL/GenBank/DDBJ databases">
        <authorList>
            <person name="Lanie J.A."/>
            <person name="Ng W.-L."/>
            <person name="Kazmierczak K.M."/>
            <person name="Andrzejewski T.M."/>
            <person name="Davidsen T.M."/>
            <person name="Wayne K.J."/>
            <person name="Tettelin H."/>
            <person name="Glass J.I."/>
            <person name="Rusch D."/>
            <person name="Podicherti R."/>
            <person name="Tsui H.-C.T."/>
            <person name="Winkler M.E."/>
        </authorList>
    </citation>
    <scope>NUCLEOTIDE SEQUENCE</scope>
</reference>
<dbReference type="InterPro" id="IPR011051">
    <property type="entry name" value="RmlC_Cupin_sf"/>
</dbReference>
<proteinExistence type="predicted"/>
<dbReference type="SUPFAM" id="SSF51182">
    <property type="entry name" value="RmlC-like cupins"/>
    <property type="match status" value="1"/>
</dbReference>
<dbReference type="InterPro" id="IPR014710">
    <property type="entry name" value="RmlC-like_jellyroll"/>
</dbReference>
<organism evidence="1">
    <name type="scientific">marine metagenome</name>
    <dbReference type="NCBI Taxonomy" id="408172"/>
    <lineage>
        <taxon>unclassified sequences</taxon>
        <taxon>metagenomes</taxon>
        <taxon>ecological metagenomes</taxon>
    </lineage>
</organism>
<evidence type="ECO:0000313" key="1">
    <source>
        <dbReference type="EMBL" id="SVA52690.1"/>
    </source>
</evidence>
<accession>A0A381WJL3</accession>
<protein>
    <recommendedName>
        <fullName evidence="2">dTDP-4-dehydrorhamnose 3,5-epimerase</fullName>
    </recommendedName>
</protein>
<evidence type="ECO:0008006" key="2">
    <source>
        <dbReference type="Google" id="ProtNLM"/>
    </source>
</evidence>
<sequence>MLKSTESLFDKFGEVYFSEILSGAVKAWKKNKKLSQNLTVPVGMINLAIYDDRRNSRTRGNLFDCLLGRPDHYYLIHIPPLLWYGFQGLGNTPSLVANCTNLSHDPSESEKMHPESEFIPYNWAS</sequence>
<dbReference type="Gene3D" id="2.60.120.10">
    <property type="entry name" value="Jelly Rolls"/>
    <property type="match status" value="1"/>
</dbReference>